<dbReference type="InterPro" id="IPR010982">
    <property type="entry name" value="Lambda_DNA-bd_dom_sf"/>
</dbReference>
<dbReference type="RefSeq" id="WP_211469649.1">
    <property type="nucleotide sequence ID" value="NZ_JAGSXH010000077.1"/>
</dbReference>
<name>A0A8J7WMV4_9ACTN</name>
<dbReference type="CDD" id="cd00093">
    <property type="entry name" value="HTH_XRE"/>
    <property type="match status" value="1"/>
</dbReference>
<sequence>MDGVGDSSTVRRILLGSLLRRLREAKNISMREAGYHIRATESKISRLETGKVSFKERDVDDLLTFYGVTDGTERDQVLELVREANTLGWWHNFSEVLPSWFEAYVGLESAASVVRSYELQFVPGLLQCPEYVDAVVSANRTQTPAEIKRRIELRRRRQAALERESAPVLWVVLDEAALRRPIGGKEVMRAQVAHLIAQAQRPNITIQLLPYSVGAHAAEGGAFTLLRFAEADLPDVVYLEHLTGAQYIERAEDVEQYARAMDRISVDALHPEATLEALEKLLNP</sequence>
<proteinExistence type="predicted"/>
<accession>A0A8J7WMV4</accession>
<dbReference type="GO" id="GO:0003677">
    <property type="term" value="F:DNA binding"/>
    <property type="evidence" value="ECO:0007669"/>
    <property type="project" value="InterPro"/>
</dbReference>
<dbReference type="SUPFAM" id="SSF47413">
    <property type="entry name" value="lambda repressor-like DNA-binding domains"/>
    <property type="match status" value="1"/>
</dbReference>
<dbReference type="EMBL" id="JAGSXH010000077">
    <property type="protein sequence ID" value="MBS2965291.1"/>
    <property type="molecule type" value="Genomic_DNA"/>
</dbReference>
<dbReference type="Proteomes" id="UP000677913">
    <property type="component" value="Unassembled WGS sequence"/>
</dbReference>
<gene>
    <name evidence="2" type="ORF">KGA66_19735</name>
</gene>
<keyword evidence="3" id="KW-1185">Reference proteome</keyword>
<protein>
    <submittedName>
        <fullName evidence="2">Helix-turn-helix domain-containing protein</fullName>
    </submittedName>
</protein>
<evidence type="ECO:0000313" key="3">
    <source>
        <dbReference type="Proteomes" id="UP000677913"/>
    </source>
</evidence>
<comment type="caution">
    <text evidence="2">The sequence shown here is derived from an EMBL/GenBank/DDBJ whole genome shotgun (WGS) entry which is preliminary data.</text>
</comment>
<feature type="domain" description="HTH cro/C1-type" evidence="1">
    <location>
        <begin position="18"/>
        <end position="73"/>
    </location>
</feature>
<dbReference type="InterPro" id="IPR001387">
    <property type="entry name" value="Cro/C1-type_HTH"/>
</dbReference>
<dbReference type="AlphaFoldDB" id="A0A8J7WMV4"/>
<dbReference type="Pfam" id="PF13560">
    <property type="entry name" value="HTH_31"/>
    <property type="match status" value="1"/>
</dbReference>
<evidence type="ECO:0000259" key="1">
    <source>
        <dbReference type="SMART" id="SM00530"/>
    </source>
</evidence>
<dbReference type="InterPro" id="IPR043917">
    <property type="entry name" value="DUF5753"/>
</dbReference>
<dbReference type="Gene3D" id="1.10.260.40">
    <property type="entry name" value="lambda repressor-like DNA-binding domains"/>
    <property type="match status" value="1"/>
</dbReference>
<organism evidence="2 3">
    <name type="scientific">Actinocrinis puniceicyclus</name>
    <dbReference type="NCBI Taxonomy" id="977794"/>
    <lineage>
        <taxon>Bacteria</taxon>
        <taxon>Bacillati</taxon>
        <taxon>Actinomycetota</taxon>
        <taxon>Actinomycetes</taxon>
        <taxon>Catenulisporales</taxon>
        <taxon>Actinospicaceae</taxon>
        <taxon>Actinocrinis</taxon>
    </lineage>
</organism>
<dbReference type="Pfam" id="PF19054">
    <property type="entry name" value="DUF5753"/>
    <property type="match status" value="1"/>
</dbReference>
<reference evidence="2" key="1">
    <citation type="submission" date="2021-04" db="EMBL/GenBank/DDBJ databases">
        <title>Genome based classification of Actinospica acidithermotolerans sp. nov., an actinobacterium isolated from an Indonesian hot spring.</title>
        <authorList>
            <person name="Kusuma A.B."/>
            <person name="Putra K.E."/>
            <person name="Nafisah S."/>
            <person name="Loh J."/>
            <person name="Nouioui I."/>
            <person name="Goodfellow M."/>
        </authorList>
    </citation>
    <scope>NUCLEOTIDE SEQUENCE</scope>
    <source>
        <strain evidence="2">DSM 45618</strain>
    </source>
</reference>
<evidence type="ECO:0000313" key="2">
    <source>
        <dbReference type="EMBL" id="MBS2965291.1"/>
    </source>
</evidence>
<dbReference type="SMART" id="SM00530">
    <property type="entry name" value="HTH_XRE"/>
    <property type="match status" value="1"/>
</dbReference>